<evidence type="ECO:0000313" key="3">
    <source>
        <dbReference type="EnsemblPlants" id="AES60812"/>
    </source>
</evidence>
<protein>
    <submittedName>
        <fullName evidence="2 3">Uncharacterized protein</fullName>
    </submittedName>
</protein>
<feature type="region of interest" description="Disordered" evidence="1">
    <location>
        <begin position="46"/>
        <end position="77"/>
    </location>
</feature>
<dbReference type="EMBL" id="CM001217">
    <property type="protein sequence ID" value="AES60812.2"/>
    <property type="molecule type" value="Genomic_DNA"/>
</dbReference>
<sequence length="97" mass="10705">MNRLGSDGYATAGTESLNLGAKSKSPEIFDGEYTWNDVFTEEIRNRARKASAKRSIRGSENSERTGPSRGSGGCSVGERWSGGCKLVKTEMRQNRWK</sequence>
<dbReference type="PaxDb" id="3880-AES60812"/>
<dbReference type="HOGENOM" id="CLU_2625743_0_0_1"/>
<feature type="compositionally biased region" description="Basic residues" evidence="1">
    <location>
        <begin position="46"/>
        <end position="56"/>
    </location>
</feature>
<accession>A0A0C3UNX5</accession>
<evidence type="ECO:0000313" key="2">
    <source>
        <dbReference type="EMBL" id="AES60812.2"/>
    </source>
</evidence>
<reference evidence="2 4" key="1">
    <citation type="journal article" date="2011" name="Nature">
        <title>The Medicago genome provides insight into the evolution of rhizobial symbioses.</title>
        <authorList>
            <person name="Young N.D."/>
            <person name="Debelle F."/>
            <person name="Oldroyd G.E."/>
            <person name="Geurts R."/>
            <person name="Cannon S.B."/>
            <person name="Udvardi M.K."/>
            <person name="Benedito V.A."/>
            <person name="Mayer K.F."/>
            <person name="Gouzy J."/>
            <person name="Schoof H."/>
            <person name="Van de Peer Y."/>
            <person name="Proost S."/>
            <person name="Cook D.R."/>
            <person name="Meyers B.C."/>
            <person name="Spannagl M."/>
            <person name="Cheung F."/>
            <person name="De Mita S."/>
            <person name="Krishnakumar V."/>
            <person name="Gundlach H."/>
            <person name="Zhou S."/>
            <person name="Mudge J."/>
            <person name="Bharti A.K."/>
            <person name="Murray J.D."/>
            <person name="Naoumkina M.A."/>
            <person name="Rosen B."/>
            <person name="Silverstein K.A."/>
            <person name="Tang H."/>
            <person name="Rombauts S."/>
            <person name="Zhao P.X."/>
            <person name="Zhou P."/>
            <person name="Barbe V."/>
            <person name="Bardou P."/>
            <person name="Bechner M."/>
            <person name="Bellec A."/>
            <person name="Berger A."/>
            <person name="Berges H."/>
            <person name="Bidwell S."/>
            <person name="Bisseling T."/>
            <person name="Choisne N."/>
            <person name="Couloux A."/>
            <person name="Denny R."/>
            <person name="Deshpande S."/>
            <person name="Dai X."/>
            <person name="Doyle J.J."/>
            <person name="Dudez A.M."/>
            <person name="Farmer A.D."/>
            <person name="Fouteau S."/>
            <person name="Franken C."/>
            <person name="Gibelin C."/>
            <person name="Gish J."/>
            <person name="Goldstein S."/>
            <person name="Gonzalez A.J."/>
            <person name="Green P.J."/>
            <person name="Hallab A."/>
            <person name="Hartog M."/>
            <person name="Hua A."/>
            <person name="Humphray S.J."/>
            <person name="Jeong D.H."/>
            <person name="Jing Y."/>
            <person name="Jocker A."/>
            <person name="Kenton S.M."/>
            <person name="Kim D.J."/>
            <person name="Klee K."/>
            <person name="Lai H."/>
            <person name="Lang C."/>
            <person name="Lin S."/>
            <person name="Macmil S.L."/>
            <person name="Magdelenat G."/>
            <person name="Matthews L."/>
            <person name="McCorrison J."/>
            <person name="Monaghan E.L."/>
            <person name="Mun J.H."/>
            <person name="Najar F.Z."/>
            <person name="Nicholson C."/>
            <person name="Noirot C."/>
            <person name="O'Bleness M."/>
            <person name="Paule C.R."/>
            <person name="Poulain J."/>
            <person name="Prion F."/>
            <person name="Qin B."/>
            <person name="Qu C."/>
            <person name="Retzel E.F."/>
            <person name="Riddle C."/>
            <person name="Sallet E."/>
            <person name="Samain S."/>
            <person name="Samson N."/>
            <person name="Sanders I."/>
            <person name="Saurat O."/>
            <person name="Scarpelli C."/>
            <person name="Schiex T."/>
            <person name="Segurens B."/>
            <person name="Severin A.J."/>
            <person name="Sherrier D.J."/>
            <person name="Shi R."/>
            <person name="Sims S."/>
            <person name="Singer S.R."/>
            <person name="Sinharoy S."/>
            <person name="Sterck L."/>
            <person name="Viollet A."/>
            <person name="Wang B.B."/>
            <person name="Wang K."/>
            <person name="Wang M."/>
            <person name="Wang X."/>
            <person name="Warfsmann J."/>
            <person name="Weissenbach J."/>
            <person name="White D.D."/>
            <person name="White J.D."/>
            <person name="Wiley G.B."/>
            <person name="Wincker P."/>
            <person name="Xing Y."/>
            <person name="Yang L."/>
            <person name="Yao Z."/>
            <person name="Ying F."/>
            <person name="Zhai J."/>
            <person name="Zhou L."/>
            <person name="Zuber A."/>
            <person name="Denarie J."/>
            <person name="Dixon R.A."/>
            <person name="May G.D."/>
            <person name="Schwartz D.C."/>
            <person name="Rogers J."/>
            <person name="Quetier F."/>
            <person name="Town C.D."/>
            <person name="Roe B.A."/>
        </authorList>
    </citation>
    <scope>NUCLEOTIDE SEQUENCE [LARGE SCALE GENOMIC DNA]</scope>
    <source>
        <strain evidence="2">A17</strain>
        <strain evidence="3 4">cv. Jemalong A17</strain>
    </source>
</reference>
<organism evidence="2 4">
    <name type="scientific">Medicago truncatula</name>
    <name type="common">Barrel medic</name>
    <name type="synonym">Medicago tribuloides</name>
    <dbReference type="NCBI Taxonomy" id="3880"/>
    <lineage>
        <taxon>Eukaryota</taxon>
        <taxon>Viridiplantae</taxon>
        <taxon>Streptophyta</taxon>
        <taxon>Embryophyta</taxon>
        <taxon>Tracheophyta</taxon>
        <taxon>Spermatophyta</taxon>
        <taxon>Magnoliopsida</taxon>
        <taxon>eudicotyledons</taxon>
        <taxon>Gunneridae</taxon>
        <taxon>Pentapetalae</taxon>
        <taxon>rosids</taxon>
        <taxon>fabids</taxon>
        <taxon>Fabales</taxon>
        <taxon>Fabaceae</taxon>
        <taxon>Papilionoideae</taxon>
        <taxon>50 kb inversion clade</taxon>
        <taxon>NPAAA clade</taxon>
        <taxon>Hologalegina</taxon>
        <taxon>IRL clade</taxon>
        <taxon>Trifolieae</taxon>
        <taxon>Medicago</taxon>
    </lineage>
</organism>
<dbReference type="AlphaFoldDB" id="G7ICQ4"/>
<dbReference type="EnsemblPlants" id="AES60812">
    <property type="protein sequence ID" value="AES60812"/>
    <property type="gene ID" value="MTR_1g071140"/>
</dbReference>
<proteinExistence type="predicted"/>
<name>G7ICQ4_MEDTR</name>
<dbReference type="Proteomes" id="UP000002051">
    <property type="component" value="Unassembled WGS sequence"/>
</dbReference>
<reference evidence="3" key="3">
    <citation type="submission" date="2015-04" db="UniProtKB">
        <authorList>
            <consortium name="EnsemblPlants"/>
        </authorList>
    </citation>
    <scope>IDENTIFICATION</scope>
    <source>
        <strain evidence="3">cv. Jemalong A17</strain>
    </source>
</reference>
<accession>G7ICQ4</accession>
<evidence type="ECO:0000313" key="4">
    <source>
        <dbReference type="Proteomes" id="UP000002051"/>
    </source>
</evidence>
<reference evidence="2 4" key="2">
    <citation type="journal article" date="2014" name="BMC Genomics">
        <title>An improved genome release (version Mt4.0) for the model legume Medicago truncatula.</title>
        <authorList>
            <person name="Tang H."/>
            <person name="Krishnakumar V."/>
            <person name="Bidwell S."/>
            <person name="Rosen B."/>
            <person name="Chan A."/>
            <person name="Zhou S."/>
            <person name="Gentzbittel L."/>
            <person name="Childs K.L."/>
            <person name="Yandell M."/>
            <person name="Gundlach H."/>
            <person name="Mayer K.F."/>
            <person name="Schwartz D.C."/>
            <person name="Town C.D."/>
        </authorList>
    </citation>
    <scope>GENOME REANNOTATION</scope>
    <source>
        <strain evidence="3 4">cv. Jemalong A17</strain>
    </source>
</reference>
<keyword evidence="4" id="KW-1185">Reference proteome</keyword>
<gene>
    <name evidence="2" type="ordered locus">MTR_1g071140</name>
</gene>
<feature type="region of interest" description="Disordered" evidence="1">
    <location>
        <begin position="1"/>
        <end position="24"/>
    </location>
</feature>
<evidence type="ECO:0000256" key="1">
    <source>
        <dbReference type="SAM" id="MobiDB-lite"/>
    </source>
</evidence>